<keyword evidence="4 9" id="KW-0812">Transmembrane</keyword>
<feature type="transmembrane region" description="Helical" evidence="9">
    <location>
        <begin position="51"/>
        <end position="72"/>
    </location>
</feature>
<keyword evidence="5" id="KW-0862">Zinc</keyword>
<dbReference type="PANTHER" id="PTHR11562:SF17">
    <property type="entry name" value="RE54080P-RELATED"/>
    <property type="match status" value="1"/>
</dbReference>
<evidence type="ECO:0000259" key="11">
    <source>
        <dbReference type="Pfam" id="PF16916"/>
    </source>
</evidence>
<evidence type="ECO:0000313" key="12">
    <source>
        <dbReference type="EMBL" id="MBA0084437.1"/>
    </source>
</evidence>
<evidence type="ECO:0000313" key="13">
    <source>
        <dbReference type="Proteomes" id="UP000567293"/>
    </source>
</evidence>
<dbReference type="SUPFAM" id="SSF161111">
    <property type="entry name" value="Cation efflux protein transmembrane domain-like"/>
    <property type="match status" value="1"/>
</dbReference>
<keyword evidence="3" id="KW-0813">Transport</keyword>
<dbReference type="InterPro" id="IPR002524">
    <property type="entry name" value="Cation_efflux"/>
</dbReference>
<name>A0A7V8SW99_9BACT</name>
<keyword evidence="8 9" id="KW-0472">Membrane</keyword>
<proteinExistence type="inferred from homology"/>
<accession>A0A7V8SW99</accession>
<dbReference type="InterPro" id="IPR050681">
    <property type="entry name" value="CDF/SLC30A"/>
</dbReference>
<dbReference type="NCBIfam" id="TIGR01297">
    <property type="entry name" value="CDF"/>
    <property type="match status" value="1"/>
</dbReference>
<evidence type="ECO:0000256" key="5">
    <source>
        <dbReference type="ARBA" id="ARBA00022906"/>
    </source>
</evidence>
<dbReference type="GO" id="GO:0005886">
    <property type="term" value="C:plasma membrane"/>
    <property type="evidence" value="ECO:0007669"/>
    <property type="project" value="TreeGrafter"/>
</dbReference>
<keyword evidence="7" id="KW-0406">Ion transport</keyword>
<comment type="subcellular location">
    <subcellularLocation>
        <location evidence="1">Membrane</location>
        <topology evidence="1">Multi-pass membrane protein</topology>
    </subcellularLocation>
</comment>
<dbReference type="EMBL" id="JACDQQ010000540">
    <property type="protein sequence ID" value="MBA0084437.1"/>
    <property type="molecule type" value="Genomic_DNA"/>
</dbReference>
<evidence type="ECO:0000256" key="8">
    <source>
        <dbReference type="ARBA" id="ARBA00023136"/>
    </source>
</evidence>
<evidence type="ECO:0000256" key="4">
    <source>
        <dbReference type="ARBA" id="ARBA00022692"/>
    </source>
</evidence>
<dbReference type="PANTHER" id="PTHR11562">
    <property type="entry name" value="CATION EFFLUX PROTEIN/ ZINC TRANSPORTER"/>
    <property type="match status" value="1"/>
</dbReference>
<dbReference type="SUPFAM" id="SSF160240">
    <property type="entry name" value="Cation efflux protein cytoplasmic domain-like"/>
    <property type="match status" value="1"/>
</dbReference>
<comment type="similarity">
    <text evidence="2">Belongs to the cation diffusion facilitator (CDF) transporter (TC 2.A.4) family. SLC30A subfamily.</text>
</comment>
<dbReference type="InterPro" id="IPR027469">
    <property type="entry name" value="Cation_efflux_TMD_sf"/>
</dbReference>
<dbReference type="Gene3D" id="1.20.1510.10">
    <property type="entry name" value="Cation efflux protein transmembrane domain"/>
    <property type="match status" value="1"/>
</dbReference>
<feature type="non-terminal residue" evidence="12">
    <location>
        <position position="1"/>
    </location>
</feature>
<dbReference type="InterPro" id="IPR036837">
    <property type="entry name" value="Cation_efflux_CTD_sf"/>
</dbReference>
<sequence length="180" mass="19696">LAVNGGITLALVRGRGDLNLRTILIHNFGDAISNIAIIVGAVFIRMTGADWIDPLLGLGIGILVLWSSIAVFRESSHLLLEGRPHDLQVEEVARAILTVEGVQEVHDVHLWSLGGGHNALSLHARIPDMHMEECECLMEAIRQVAAKQFHIEHTTVQLERAGLPAKSGYVMPEPAKKENR</sequence>
<evidence type="ECO:0000256" key="9">
    <source>
        <dbReference type="SAM" id="Phobius"/>
    </source>
</evidence>
<evidence type="ECO:0000256" key="2">
    <source>
        <dbReference type="ARBA" id="ARBA00008873"/>
    </source>
</evidence>
<comment type="caution">
    <text evidence="12">The sequence shown here is derived from an EMBL/GenBank/DDBJ whole genome shotgun (WGS) entry which is preliminary data.</text>
</comment>
<evidence type="ECO:0000256" key="7">
    <source>
        <dbReference type="ARBA" id="ARBA00023065"/>
    </source>
</evidence>
<gene>
    <name evidence="12" type="ORF">HRJ53_05540</name>
</gene>
<feature type="domain" description="Cation efflux protein transmembrane" evidence="10">
    <location>
        <begin position="5"/>
        <end position="80"/>
    </location>
</feature>
<evidence type="ECO:0000256" key="3">
    <source>
        <dbReference type="ARBA" id="ARBA00022448"/>
    </source>
</evidence>
<dbReference type="InterPro" id="IPR027470">
    <property type="entry name" value="Cation_efflux_CTD"/>
</dbReference>
<protein>
    <submittedName>
        <fullName evidence="12">Cation transporter</fullName>
    </submittedName>
</protein>
<keyword evidence="5" id="KW-0864">Zinc transport</keyword>
<dbReference type="Proteomes" id="UP000567293">
    <property type="component" value="Unassembled WGS sequence"/>
</dbReference>
<dbReference type="InterPro" id="IPR058533">
    <property type="entry name" value="Cation_efflux_TM"/>
</dbReference>
<feature type="domain" description="Cation efflux protein cytoplasmic" evidence="11">
    <location>
        <begin position="84"/>
        <end position="160"/>
    </location>
</feature>
<dbReference type="AlphaFoldDB" id="A0A7V8SW99"/>
<feature type="transmembrane region" description="Helical" evidence="9">
    <location>
        <begin position="23"/>
        <end position="45"/>
    </location>
</feature>
<dbReference type="GO" id="GO:0005385">
    <property type="term" value="F:zinc ion transmembrane transporter activity"/>
    <property type="evidence" value="ECO:0007669"/>
    <property type="project" value="TreeGrafter"/>
</dbReference>
<dbReference type="Pfam" id="PF16916">
    <property type="entry name" value="ZT_dimer"/>
    <property type="match status" value="1"/>
</dbReference>
<keyword evidence="6 9" id="KW-1133">Transmembrane helix</keyword>
<reference evidence="12" key="1">
    <citation type="submission" date="2020-06" db="EMBL/GenBank/DDBJ databases">
        <title>Legume-microbial interactions unlock mineral nutrients during tropical forest succession.</title>
        <authorList>
            <person name="Epihov D.Z."/>
        </authorList>
    </citation>
    <scope>NUCLEOTIDE SEQUENCE [LARGE SCALE GENOMIC DNA]</scope>
    <source>
        <strain evidence="12">Pan2503</strain>
    </source>
</reference>
<evidence type="ECO:0000256" key="1">
    <source>
        <dbReference type="ARBA" id="ARBA00004141"/>
    </source>
</evidence>
<evidence type="ECO:0000256" key="6">
    <source>
        <dbReference type="ARBA" id="ARBA00022989"/>
    </source>
</evidence>
<dbReference type="Pfam" id="PF01545">
    <property type="entry name" value="Cation_efflux"/>
    <property type="match status" value="1"/>
</dbReference>
<keyword evidence="13" id="KW-1185">Reference proteome</keyword>
<organism evidence="12 13">
    <name type="scientific">Candidatus Acidiferrum panamense</name>
    <dbReference type="NCBI Taxonomy" id="2741543"/>
    <lineage>
        <taxon>Bacteria</taxon>
        <taxon>Pseudomonadati</taxon>
        <taxon>Acidobacteriota</taxon>
        <taxon>Terriglobia</taxon>
        <taxon>Candidatus Acidiferrales</taxon>
        <taxon>Candidatus Acidiferrum</taxon>
    </lineage>
</organism>
<evidence type="ECO:0000259" key="10">
    <source>
        <dbReference type="Pfam" id="PF01545"/>
    </source>
</evidence>